<feature type="transmembrane region" description="Helical" evidence="2">
    <location>
        <begin position="240"/>
        <end position="260"/>
    </location>
</feature>
<sequence length="473" mass="53870">MLLITFLFSITFRQNFTVDAGSGIISLNRRFGLVSGATYSFNFYDANDIDSILVLVATRNDAIDYLNSASDNHICKGKHINYSHVVPIDKNGFGSVSGTIFKKNMYYTVLSPCENDLKYSFQIQYINLNSYLSYDEKPCLISMPIVAGIVCILYVVWLANWFMYFSLKNSLHLYFTIGLTLTTVYYLIFVFEERNRNISDDPSPIYVSRKVFRVLHEAILLSAMLMASEGWCIVRKTITIWGMIGNFIMSAFVTVTLAVYDFADFGTIGTLITLFCLFIVLAVFIIFMMHNIRKARQAVDAHLYVIAEEGINPETTPVFRKLGILRVVVFSVLGYFIALFMRSAFSFIWPLPVWILQLVYDIVTTSFIGVIAFVFRMRKESSKGYISIGDDGEQEPRVFDSEDIQTIDWRSATAEEGANIRSYEEGMQLPAQPYITNKKSTSGNLFADKGKKNNNKDNDEQRNQNLLNDNTEL</sequence>
<organism evidence="4 5">
    <name type="scientific">Tritrichomonas musculus</name>
    <dbReference type="NCBI Taxonomy" id="1915356"/>
    <lineage>
        <taxon>Eukaryota</taxon>
        <taxon>Metamonada</taxon>
        <taxon>Parabasalia</taxon>
        <taxon>Tritrichomonadida</taxon>
        <taxon>Tritrichomonadidae</taxon>
        <taxon>Tritrichomonas</taxon>
    </lineage>
</organism>
<evidence type="ECO:0000313" key="5">
    <source>
        <dbReference type="Proteomes" id="UP001470230"/>
    </source>
</evidence>
<keyword evidence="2" id="KW-1133">Transmembrane helix</keyword>
<keyword evidence="2" id="KW-0812">Transmembrane</keyword>
<feature type="transmembrane region" description="Helical" evidence="2">
    <location>
        <begin position="171"/>
        <end position="191"/>
    </location>
</feature>
<dbReference type="EMBL" id="JAPFFF010000038">
    <property type="protein sequence ID" value="KAK8842314.1"/>
    <property type="molecule type" value="Genomic_DNA"/>
</dbReference>
<accession>A0ABR2H7Z6</accession>
<dbReference type="InterPro" id="IPR009637">
    <property type="entry name" value="GPR107/GPR108-like"/>
</dbReference>
<dbReference type="PANTHER" id="PTHR21229:SF1">
    <property type="entry name" value="GH17801P"/>
    <property type="match status" value="1"/>
</dbReference>
<dbReference type="PANTHER" id="PTHR21229">
    <property type="entry name" value="LUNG SEVEN TRANSMEMBRANE RECEPTOR"/>
    <property type="match status" value="1"/>
</dbReference>
<feature type="compositionally biased region" description="Polar residues" evidence="1">
    <location>
        <begin position="463"/>
        <end position="473"/>
    </location>
</feature>
<comment type="caution">
    <text evidence="4">The sequence shown here is derived from an EMBL/GenBank/DDBJ whole genome shotgun (WGS) entry which is preliminary data.</text>
</comment>
<evidence type="ECO:0000256" key="1">
    <source>
        <dbReference type="SAM" id="MobiDB-lite"/>
    </source>
</evidence>
<keyword evidence="3" id="KW-0732">Signal</keyword>
<feature type="compositionally biased region" description="Basic and acidic residues" evidence="1">
    <location>
        <begin position="448"/>
        <end position="462"/>
    </location>
</feature>
<evidence type="ECO:0000313" key="4">
    <source>
        <dbReference type="EMBL" id="KAK8842314.1"/>
    </source>
</evidence>
<feature type="transmembrane region" description="Helical" evidence="2">
    <location>
        <begin position="327"/>
        <end position="348"/>
    </location>
</feature>
<name>A0ABR2H7Z6_9EUKA</name>
<keyword evidence="5" id="KW-1185">Reference proteome</keyword>
<protein>
    <recommendedName>
        <fullName evidence="6">Intimal thickness related receptor IRP domain-containing protein</fullName>
    </recommendedName>
</protein>
<feature type="transmembrane region" description="Helical" evidence="2">
    <location>
        <begin position="140"/>
        <end position="159"/>
    </location>
</feature>
<keyword evidence="2" id="KW-0472">Membrane</keyword>
<feature type="signal peptide" evidence="3">
    <location>
        <begin position="1"/>
        <end position="17"/>
    </location>
</feature>
<feature type="transmembrane region" description="Helical" evidence="2">
    <location>
        <begin position="266"/>
        <end position="287"/>
    </location>
</feature>
<feature type="compositionally biased region" description="Polar residues" evidence="1">
    <location>
        <begin position="434"/>
        <end position="444"/>
    </location>
</feature>
<gene>
    <name evidence="4" type="ORF">M9Y10_025892</name>
</gene>
<evidence type="ECO:0000256" key="2">
    <source>
        <dbReference type="SAM" id="Phobius"/>
    </source>
</evidence>
<feature type="chain" id="PRO_5045909461" description="Intimal thickness related receptor IRP domain-containing protein" evidence="3">
    <location>
        <begin position="18"/>
        <end position="473"/>
    </location>
</feature>
<reference evidence="4 5" key="1">
    <citation type="submission" date="2024-04" db="EMBL/GenBank/DDBJ databases">
        <title>Tritrichomonas musculus Genome.</title>
        <authorList>
            <person name="Alves-Ferreira E."/>
            <person name="Grigg M."/>
            <person name="Lorenzi H."/>
            <person name="Galac M."/>
        </authorList>
    </citation>
    <scope>NUCLEOTIDE SEQUENCE [LARGE SCALE GENOMIC DNA]</scope>
    <source>
        <strain evidence="4 5">EAF2021</strain>
    </source>
</reference>
<feature type="region of interest" description="Disordered" evidence="1">
    <location>
        <begin position="434"/>
        <end position="473"/>
    </location>
</feature>
<evidence type="ECO:0008006" key="6">
    <source>
        <dbReference type="Google" id="ProtNLM"/>
    </source>
</evidence>
<proteinExistence type="predicted"/>
<feature type="transmembrane region" description="Helical" evidence="2">
    <location>
        <begin position="211"/>
        <end position="228"/>
    </location>
</feature>
<feature type="transmembrane region" description="Helical" evidence="2">
    <location>
        <begin position="354"/>
        <end position="375"/>
    </location>
</feature>
<dbReference type="Proteomes" id="UP001470230">
    <property type="component" value="Unassembled WGS sequence"/>
</dbReference>
<evidence type="ECO:0000256" key="3">
    <source>
        <dbReference type="SAM" id="SignalP"/>
    </source>
</evidence>